<dbReference type="EMBL" id="QRIM01000015">
    <property type="protein sequence ID" value="RHG59149.1"/>
    <property type="molecule type" value="Genomic_DNA"/>
</dbReference>
<dbReference type="AlphaFoldDB" id="A0A3R6GD76"/>
<dbReference type="RefSeq" id="WP_118218762.1">
    <property type="nucleotide sequence ID" value="NZ_QRIM01000015.1"/>
</dbReference>
<accession>A0A3R6GD76</accession>
<reference evidence="1 2" key="1">
    <citation type="submission" date="2018-08" db="EMBL/GenBank/DDBJ databases">
        <title>A genome reference for cultivated species of the human gut microbiota.</title>
        <authorList>
            <person name="Zou Y."/>
            <person name="Xue W."/>
            <person name="Luo G."/>
        </authorList>
    </citation>
    <scope>NUCLEOTIDE SEQUENCE [LARGE SCALE GENOMIC DNA]</scope>
    <source>
        <strain evidence="1 2">AM22-12LB</strain>
    </source>
</reference>
<gene>
    <name evidence="1" type="ORF">DW252_12145</name>
</gene>
<evidence type="ECO:0000313" key="2">
    <source>
        <dbReference type="Proteomes" id="UP000286595"/>
    </source>
</evidence>
<protein>
    <submittedName>
        <fullName evidence="1">Uncharacterized protein</fullName>
    </submittedName>
</protein>
<sequence>MKNSTINGEEITDELRRKIASRLRGKAKIATPDTVDSLLMEAVYGDDVMAVYAKRYLTDIADLIDPSGFDSAASTEMGD</sequence>
<evidence type="ECO:0000313" key="1">
    <source>
        <dbReference type="EMBL" id="RHG59149.1"/>
    </source>
</evidence>
<organism evidence="1 2">
    <name type="scientific">Coprococcus comes</name>
    <dbReference type="NCBI Taxonomy" id="410072"/>
    <lineage>
        <taxon>Bacteria</taxon>
        <taxon>Bacillati</taxon>
        <taxon>Bacillota</taxon>
        <taxon>Clostridia</taxon>
        <taxon>Lachnospirales</taxon>
        <taxon>Lachnospiraceae</taxon>
        <taxon>Coprococcus</taxon>
    </lineage>
</organism>
<name>A0A3R6GD76_9FIRM</name>
<comment type="caution">
    <text evidence="1">The sequence shown here is derived from an EMBL/GenBank/DDBJ whole genome shotgun (WGS) entry which is preliminary data.</text>
</comment>
<dbReference type="Proteomes" id="UP000286595">
    <property type="component" value="Unassembled WGS sequence"/>
</dbReference>
<proteinExistence type="predicted"/>